<comment type="caution">
    <text evidence="12">The sequence shown here is derived from an EMBL/GenBank/DDBJ whole genome shotgun (WGS) entry which is preliminary data.</text>
</comment>
<dbReference type="Pfam" id="PF13445">
    <property type="entry name" value="zf-RING_UBOX"/>
    <property type="match status" value="1"/>
</dbReference>
<dbReference type="EMBL" id="CM035433">
    <property type="protein sequence ID" value="KAH7294109.1"/>
    <property type="molecule type" value="Genomic_DNA"/>
</dbReference>
<gene>
    <name evidence="12" type="ORF">KP509_28G057000</name>
</gene>
<dbReference type="CDD" id="cd23127">
    <property type="entry name" value="RING-HC_BAH1-like"/>
    <property type="match status" value="1"/>
</dbReference>
<accession>A0A8T2RES7</accession>
<evidence type="ECO:0000256" key="5">
    <source>
        <dbReference type="ARBA" id="ARBA00022723"/>
    </source>
</evidence>
<evidence type="ECO:0000313" key="12">
    <source>
        <dbReference type="EMBL" id="KAH7294108.1"/>
    </source>
</evidence>
<keyword evidence="6 9" id="KW-0863">Zinc-finger</keyword>
<comment type="pathway">
    <text evidence="2">Protein modification; protein ubiquitination.</text>
</comment>
<dbReference type="EC" id="2.3.2.27" evidence="3"/>
<evidence type="ECO:0000256" key="3">
    <source>
        <dbReference type="ARBA" id="ARBA00012483"/>
    </source>
</evidence>
<dbReference type="Gene3D" id="3.30.40.10">
    <property type="entry name" value="Zinc/RING finger domain, C3HC4 (zinc finger)"/>
    <property type="match status" value="1"/>
</dbReference>
<name>A0A8T2RES7_CERRI</name>
<dbReference type="SMART" id="SM00184">
    <property type="entry name" value="RING"/>
    <property type="match status" value="1"/>
</dbReference>
<evidence type="ECO:0000259" key="10">
    <source>
        <dbReference type="PROSITE" id="PS50089"/>
    </source>
</evidence>
<evidence type="ECO:0000259" key="11">
    <source>
        <dbReference type="PROSITE" id="PS51382"/>
    </source>
</evidence>
<dbReference type="GO" id="GO:0008270">
    <property type="term" value="F:zinc ion binding"/>
    <property type="evidence" value="ECO:0007669"/>
    <property type="project" value="UniProtKB-KW"/>
</dbReference>
<keyword evidence="5" id="KW-0479">Metal-binding</keyword>
<protein>
    <recommendedName>
        <fullName evidence="3">RING-type E3 ubiquitin transferase</fullName>
        <ecNumber evidence="3">2.3.2.27</ecNumber>
    </recommendedName>
</protein>
<sequence>MKFSKQFSAYIETQGNAVSGLSYVEFKRLKKLLKHCLLHRPSTSLAPSHECPPSCAVCDQTFFPLLMKEVDEVLGCFNEGVRRLLQLHLASGIQKCLLQLRYGPHARNHNYMIIEGQKLVSYIYMNALAIRKILKKYDKIHLSRTGRMFKNKLQKMHSGLLQSPWLIELIALHLNLEKDGMTPETSQKFRCNFEMSKPTITCTLSDSVAIELDLTCCICLEMVFDPVSLGCGHVFCNSCACSAASVPTVEGLKAADYGAKCPLCRQVRVYEDAVHLTELGTLIRMRCKDYWEERLQRERIERIQQAKKHWDQQCRAALGI</sequence>
<evidence type="ECO:0000256" key="1">
    <source>
        <dbReference type="ARBA" id="ARBA00000900"/>
    </source>
</evidence>
<dbReference type="InterPro" id="IPR027370">
    <property type="entry name" value="Znf-RING_euk"/>
</dbReference>
<dbReference type="PROSITE" id="PS50089">
    <property type="entry name" value="ZF_RING_2"/>
    <property type="match status" value="1"/>
</dbReference>
<dbReference type="InterPro" id="IPR033326">
    <property type="entry name" value="BAH1"/>
</dbReference>
<dbReference type="PROSITE" id="PS00518">
    <property type="entry name" value="ZF_RING_1"/>
    <property type="match status" value="1"/>
</dbReference>
<dbReference type="InterPro" id="IPR013083">
    <property type="entry name" value="Znf_RING/FYVE/PHD"/>
</dbReference>
<dbReference type="PANTHER" id="PTHR46764:SF2">
    <property type="entry name" value="E3 UBIQUITIN-PROTEIN LIGASE BAH1-LIKE-RELATED"/>
    <property type="match status" value="1"/>
</dbReference>
<evidence type="ECO:0000256" key="6">
    <source>
        <dbReference type="ARBA" id="ARBA00022771"/>
    </source>
</evidence>
<keyword evidence="8" id="KW-0862">Zinc</keyword>
<reference evidence="12" key="1">
    <citation type="submission" date="2021-08" db="EMBL/GenBank/DDBJ databases">
        <title>WGS assembly of Ceratopteris richardii.</title>
        <authorList>
            <person name="Marchant D.B."/>
            <person name="Chen G."/>
            <person name="Jenkins J."/>
            <person name="Shu S."/>
            <person name="Leebens-Mack J."/>
            <person name="Grimwood J."/>
            <person name="Schmutz J."/>
            <person name="Soltis P."/>
            <person name="Soltis D."/>
            <person name="Chen Z.-H."/>
        </authorList>
    </citation>
    <scope>NUCLEOTIDE SEQUENCE</scope>
    <source>
        <strain evidence="12">Whitten #5841</strain>
        <tissue evidence="12">Leaf</tissue>
    </source>
</reference>
<keyword evidence="13" id="KW-1185">Reference proteome</keyword>
<dbReference type="InterPro" id="IPR004331">
    <property type="entry name" value="SPX_dom"/>
</dbReference>
<evidence type="ECO:0000256" key="8">
    <source>
        <dbReference type="ARBA" id="ARBA00022833"/>
    </source>
</evidence>
<dbReference type="SUPFAM" id="SSF57850">
    <property type="entry name" value="RING/U-box"/>
    <property type="match status" value="1"/>
</dbReference>
<dbReference type="InterPro" id="IPR001841">
    <property type="entry name" value="Znf_RING"/>
</dbReference>
<evidence type="ECO:0000256" key="9">
    <source>
        <dbReference type="PROSITE-ProRule" id="PRU00175"/>
    </source>
</evidence>
<feature type="domain" description="SPX" evidence="11">
    <location>
        <begin position="1"/>
        <end position="151"/>
    </location>
</feature>
<keyword evidence="7" id="KW-0833">Ubl conjugation pathway</keyword>
<evidence type="ECO:0000313" key="13">
    <source>
        <dbReference type="Proteomes" id="UP000825935"/>
    </source>
</evidence>
<organism evidence="12 13">
    <name type="scientific">Ceratopteris richardii</name>
    <name type="common">Triangle waterfern</name>
    <dbReference type="NCBI Taxonomy" id="49495"/>
    <lineage>
        <taxon>Eukaryota</taxon>
        <taxon>Viridiplantae</taxon>
        <taxon>Streptophyta</taxon>
        <taxon>Embryophyta</taxon>
        <taxon>Tracheophyta</taxon>
        <taxon>Polypodiopsida</taxon>
        <taxon>Polypodiidae</taxon>
        <taxon>Polypodiales</taxon>
        <taxon>Pteridineae</taxon>
        <taxon>Pteridaceae</taxon>
        <taxon>Parkerioideae</taxon>
        <taxon>Ceratopteris</taxon>
    </lineage>
</organism>
<evidence type="ECO:0000256" key="4">
    <source>
        <dbReference type="ARBA" id="ARBA00022679"/>
    </source>
</evidence>
<dbReference type="GO" id="GO:0061630">
    <property type="term" value="F:ubiquitin protein ligase activity"/>
    <property type="evidence" value="ECO:0007669"/>
    <property type="project" value="UniProtKB-EC"/>
</dbReference>
<dbReference type="PANTHER" id="PTHR46764">
    <property type="entry name" value="E3 UBIQUITIN-PROTEIN LIGASE BAH1"/>
    <property type="match status" value="1"/>
</dbReference>
<dbReference type="OrthoDB" id="6105938at2759"/>
<keyword evidence="4" id="KW-0808">Transferase</keyword>
<dbReference type="AlphaFoldDB" id="A0A8T2RES7"/>
<dbReference type="EMBL" id="CM035433">
    <property type="protein sequence ID" value="KAH7294108.1"/>
    <property type="molecule type" value="Genomic_DNA"/>
</dbReference>
<evidence type="ECO:0000256" key="2">
    <source>
        <dbReference type="ARBA" id="ARBA00004906"/>
    </source>
</evidence>
<evidence type="ECO:0000256" key="7">
    <source>
        <dbReference type="ARBA" id="ARBA00022786"/>
    </source>
</evidence>
<comment type="catalytic activity">
    <reaction evidence="1">
        <text>S-ubiquitinyl-[E2 ubiquitin-conjugating enzyme]-L-cysteine + [acceptor protein]-L-lysine = [E2 ubiquitin-conjugating enzyme]-L-cysteine + N(6)-ubiquitinyl-[acceptor protein]-L-lysine.</text>
        <dbReference type="EC" id="2.3.2.27"/>
    </reaction>
</comment>
<dbReference type="OMA" id="MCACSSA"/>
<feature type="domain" description="RING-type" evidence="10">
    <location>
        <begin position="216"/>
        <end position="265"/>
    </location>
</feature>
<dbReference type="InterPro" id="IPR017907">
    <property type="entry name" value="Znf_RING_CS"/>
</dbReference>
<proteinExistence type="predicted"/>
<dbReference type="Proteomes" id="UP000825935">
    <property type="component" value="Chromosome 28"/>
</dbReference>
<dbReference type="PROSITE" id="PS51382">
    <property type="entry name" value="SPX"/>
    <property type="match status" value="1"/>
</dbReference>